<protein>
    <submittedName>
        <fullName evidence="2">Motility associated factor glycosyltransferase family protein</fullName>
    </submittedName>
</protein>
<dbReference type="RefSeq" id="WP_202768295.1">
    <property type="nucleotide sequence ID" value="NZ_JAESWA010000023.1"/>
</dbReference>
<feature type="domain" description="6-hydroxymethylpterin diphosphokinase MptE-like" evidence="1">
    <location>
        <begin position="170"/>
        <end position="338"/>
    </location>
</feature>
<evidence type="ECO:0000259" key="1">
    <source>
        <dbReference type="Pfam" id="PF01973"/>
    </source>
</evidence>
<name>A0A937FIS1_9CLOT</name>
<keyword evidence="3" id="KW-1185">Reference proteome</keyword>
<dbReference type="InterPro" id="IPR002826">
    <property type="entry name" value="MptE-like"/>
</dbReference>
<reference evidence="2" key="1">
    <citation type="submission" date="2021-01" db="EMBL/GenBank/DDBJ databases">
        <title>Genome public.</title>
        <authorList>
            <person name="Liu C."/>
            <person name="Sun Q."/>
        </authorList>
    </citation>
    <scope>NUCLEOTIDE SEQUENCE</scope>
    <source>
        <strain evidence="2">YIM B02565</strain>
    </source>
</reference>
<evidence type="ECO:0000313" key="3">
    <source>
        <dbReference type="Proteomes" id="UP000623681"/>
    </source>
</evidence>
<dbReference type="EMBL" id="JAESWA010000023">
    <property type="protein sequence ID" value="MBL4932913.1"/>
    <property type="molecule type" value="Genomic_DNA"/>
</dbReference>
<accession>A0A937FIS1</accession>
<proteinExistence type="predicted"/>
<organism evidence="2 3">
    <name type="scientific">Clostridium paridis</name>
    <dbReference type="NCBI Taxonomy" id="2803863"/>
    <lineage>
        <taxon>Bacteria</taxon>
        <taxon>Bacillati</taxon>
        <taxon>Bacillota</taxon>
        <taxon>Clostridia</taxon>
        <taxon>Eubacteriales</taxon>
        <taxon>Clostridiaceae</taxon>
        <taxon>Clostridium</taxon>
    </lineage>
</organism>
<gene>
    <name evidence="2" type="ORF">JK634_13955</name>
</gene>
<evidence type="ECO:0000313" key="2">
    <source>
        <dbReference type="EMBL" id="MBL4932913.1"/>
    </source>
</evidence>
<dbReference type="Proteomes" id="UP000623681">
    <property type="component" value="Unassembled WGS sequence"/>
</dbReference>
<dbReference type="PANTHER" id="PTHR41786">
    <property type="entry name" value="MOTILITY ACCESSORY FACTOR MAF"/>
    <property type="match status" value="1"/>
</dbReference>
<dbReference type="PANTHER" id="PTHR41786:SF1">
    <property type="entry name" value="6-HYDROXYMETHYLPTERIN DIPHOSPHOKINASE MPTE-LIKE DOMAIN-CONTAINING PROTEIN"/>
    <property type="match status" value="1"/>
</dbReference>
<sequence>MKIENCFDKINNIELLKLIEDNRSVYLGSKYNMKREISSFKNKFEKINKKYQVVIFGASGGKWIEEFADEFTDRDIVFVEPLKELKDEVKKSIKNLKVDVKVLSLEDEDFRRDLKASIKRRYIEFIVFSNYDLTFPKEVYYLKELIKECVIDKTIDENTVIAFSKTWFVNYLGNLPSIVRDETLSQYKNLFEKKPAIIVSAGPSLEKNLHLLKGNEDKFVIITGIRTLSTLKNEGIEADFACVIDGSEAMYNVSKDAIEYDTPLLYSEGANKKIIKEHKGKTIHFTSPNYYELNQILGNFGEDVLFQGGSVSHSCVSIADYLGCDPIIFIGQDLAHTNNQVHAKKATMSGEKLHADNYDLYVKDIYGNDVPTTYSLDSFRKSFEDFIKITYEKHFINATEGGADIKGTEIKTLKEVIEGYTEKIDKTSINEPKSCNIDISLVKNNLKDILLELIRLKKSGKEAVLENKNLLKNFMKGNKQFHKCLNRLDKIDELFAKKQQEFLLLNSLFAPILKEIDVAFYSDEIDNFKDEVTHIKFVAEKGKTLYESINDRIEFAIPYIEDAIENLEEIING</sequence>
<comment type="caution">
    <text evidence="2">The sequence shown here is derived from an EMBL/GenBank/DDBJ whole genome shotgun (WGS) entry which is preliminary data.</text>
</comment>
<dbReference type="Pfam" id="PF01973">
    <property type="entry name" value="MptE-like"/>
    <property type="match status" value="1"/>
</dbReference>
<dbReference type="AlphaFoldDB" id="A0A937FIS1"/>